<reference evidence="2 3" key="1">
    <citation type="journal article" date="2014" name="Agronomy (Basel)">
        <title>A Draft Genome Sequence for Ensete ventricosum, the Drought-Tolerant Tree Against Hunger.</title>
        <authorList>
            <person name="Harrison J."/>
            <person name="Moore K.A."/>
            <person name="Paszkiewicz K."/>
            <person name="Jones T."/>
            <person name="Grant M."/>
            <person name="Ambacheew D."/>
            <person name="Muzemil S."/>
            <person name="Studholme D.J."/>
        </authorList>
    </citation>
    <scope>NUCLEOTIDE SEQUENCE [LARGE SCALE GENOMIC DNA]</scope>
</reference>
<dbReference type="InterPro" id="IPR008502">
    <property type="entry name" value="Prolamin-like"/>
</dbReference>
<gene>
    <name evidence="2" type="ORF">B296_00000775</name>
</gene>
<dbReference type="AlphaFoldDB" id="A0A444EFE6"/>
<organism evidence="2 3">
    <name type="scientific">Ensete ventricosum</name>
    <name type="common">Abyssinian banana</name>
    <name type="synonym">Musa ensete</name>
    <dbReference type="NCBI Taxonomy" id="4639"/>
    <lineage>
        <taxon>Eukaryota</taxon>
        <taxon>Viridiplantae</taxon>
        <taxon>Streptophyta</taxon>
        <taxon>Embryophyta</taxon>
        <taxon>Tracheophyta</taxon>
        <taxon>Spermatophyta</taxon>
        <taxon>Magnoliopsida</taxon>
        <taxon>Liliopsida</taxon>
        <taxon>Zingiberales</taxon>
        <taxon>Musaceae</taxon>
        <taxon>Ensete</taxon>
    </lineage>
</organism>
<protein>
    <submittedName>
        <fullName evidence="2">Uncharacterized protein</fullName>
    </submittedName>
</protein>
<dbReference type="GO" id="GO:0031982">
    <property type="term" value="C:vesicle"/>
    <property type="evidence" value="ECO:0007669"/>
    <property type="project" value="TreeGrafter"/>
</dbReference>
<dbReference type="GO" id="GO:0005576">
    <property type="term" value="C:extracellular region"/>
    <property type="evidence" value="ECO:0007669"/>
    <property type="project" value="TreeGrafter"/>
</dbReference>
<dbReference type="GO" id="GO:0080155">
    <property type="term" value="P:regulation of double fertilization forming a zygote and endosperm"/>
    <property type="evidence" value="ECO:0007669"/>
    <property type="project" value="TreeGrafter"/>
</dbReference>
<dbReference type="Pfam" id="PF05617">
    <property type="entry name" value="Prolamin_like"/>
    <property type="match status" value="1"/>
</dbReference>
<keyword evidence="1" id="KW-0732">Signal</keyword>
<dbReference type="PANTHER" id="PTHR31181">
    <property type="entry name" value="EGG CELL-SECRETED PROTEIN 1.4"/>
    <property type="match status" value="1"/>
</dbReference>
<evidence type="ECO:0000313" key="3">
    <source>
        <dbReference type="Proteomes" id="UP000287651"/>
    </source>
</evidence>
<dbReference type="PANTHER" id="PTHR31181:SF67">
    <property type="entry name" value="PROLAMIN-LIKE PROTEIN (DUF1278)"/>
    <property type="match status" value="1"/>
</dbReference>
<dbReference type="GO" id="GO:0009567">
    <property type="term" value="P:double fertilization forming a zygote and endosperm"/>
    <property type="evidence" value="ECO:0007669"/>
    <property type="project" value="TreeGrafter"/>
</dbReference>
<accession>A0A444EFE6</accession>
<sequence length="107" mass="11757">MASHGGAAAEVGLRRLRNPWVVTPWVLHDPEIKACLSSLRNVGECVSSIFLAYKSGGINLRPECCRAVRMMGEHCFDKVFTSVYFDDWFAPRIRELCASPASAAAPS</sequence>
<name>A0A444EFE6_ENSVE</name>
<comment type="caution">
    <text evidence="2">The sequence shown here is derived from an EMBL/GenBank/DDBJ whole genome shotgun (WGS) entry which is preliminary data.</text>
</comment>
<proteinExistence type="predicted"/>
<evidence type="ECO:0000256" key="1">
    <source>
        <dbReference type="ARBA" id="ARBA00022729"/>
    </source>
</evidence>
<evidence type="ECO:0000313" key="2">
    <source>
        <dbReference type="EMBL" id="RRT85058.1"/>
    </source>
</evidence>
<dbReference type="EMBL" id="AMZH03000185">
    <property type="protein sequence ID" value="RRT85058.1"/>
    <property type="molecule type" value="Genomic_DNA"/>
</dbReference>
<dbReference type="Proteomes" id="UP000287651">
    <property type="component" value="Unassembled WGS sequence"/>
</dbReference>
<dbReference type="GO" id="GO:2000008">
    <property type="term" value="P:regulation of protein localization to cell surface"/>
    <property type="evidence" value="ECO:0007669"/>
    <property type="project" value="TreeGrafter"/>
</dbReference>